<evidence type="ECO:0000256" key="6">
    <source>
        <dbReference type="ARBA" id="ARBA00022989"/>
    </source>
</evidence>
<evidence type="ECO:0000256" key="5">
    <source>
        <dbReference type="ARBA" id="ARBA00022692"/>
    </source>
</evidence>
<dbReference type="EMBL" id="BKAD01000014">
    <property type="protein sequence ID" value="GEP30438.1"/>
    <property type="molecule type" value="Genomic_DNA"/>
</dbReference>
<evidence type="ECO:0000256" key="3">
    <source>
        <dbReference type="ARBA" id="ARBA00022475"/>
    </source>
</evidence>
<evidence type="ECO:0000259" key="8">
    <source>
        <dbReference type="Pfam" id="PF05957"/>
    </source>
</evidence>
<keyword evidence="4" id="KW-0997">Cell inner membrane</keyword>
<evidence type="ECO:0000256" key="4">
    <source>
        <dbReference type="ARBA" id="ARBA00022519"/>
    </source>
</evidence>
<feature type="domain" description="DUF883" evidence="8">
    <location>
        <begin position="18"/>
        <end position="70"/>
    </location>
</feature>
<keyword evidence="11" id="KW-1185">Reference proteome</keyword>
<evidence type="ECO:0008006" key="12">
    <source>
        <dbReference type="Google" id="ProtNLM"/>
    </source>
</evidence>
<protein>
    <recommendedName>
        <fullName evidence="12">DUF883 domain-containing protein</fullName>
    </recommendedName>
</protein>
<dbReference type="GO" id="GO:0005886">
    <property type="term" value="C:plasma membrane"/>
    <property type="evidence" value="ECO:0007669"/>
    <property type="project" value="UniProtKB-SubCell"/>
</dbReference>
<keyword evidence="5" id="KW-0812">Transmembrane</keyword>
<evidence type="ECO:0000256" key="2">
    <source>
        <dbReference type="ARBA" id="ARBA00010423"/>
    </source>
</evidence>
<comment type="subcellular location">
    <subcellularLocation>
        <location evidence="1">Cell inner membrane</location>
        <topology evidence="1">Single-pass membrane protein</topology>
    </subcellularLocation>
</comment>
<accession>A0A512L7H9</accession>
<dbReference type="GO" id="GO:0043022">
    <property type="term" value="F:ribosome binding"/>
    <property type="evidence" value="ECO:0007669"/>
    <property type="project" value="InterPro"/>
</dbReference>
<keyword evidence="3" id="KW-1003">Cell membrane</keyword>
<dbReference type="PANTHER" id="PTHR35893">
    <property type="entry name" value="INNER MEMBRANE PROTEIN-RELATED"/>
    <property type="match status" value="1"/>
</dbReference>
<comment type="similarity">
    <text evidence="2">Belongs to the ElaB/YgaM/YqjD family.</text>
</comment>
<reference evidence="10 11" key="1">
    <citation type="submission" date="2019-07" db="EMBL/GenBank/DDBJ databases">
        <title>Whole genome shotgun sequence of Thiobacillus plumbophilus NBRC 107929.</title>
        <authorList>
            <person name="Hosoyama A."/>
            <person name="Uohara A."/>
            <person name="Ohji S."/>
            <person name="Ichikawa N."/>
        </authorList>
    </citation>
    <scope>NUCLEOTIDE SEQUENCE [LARGE SCALE GENOMIC DNA]</scope>
    <source>
        <strain evidence="10 11">NBRC 107929</strain>
    </source>
</reference>
<evidence type="ECO:0000313" key="11">
    <source>
        <dbReference type="Proteomes" id="UP000321337"/>
    </source>
</evidence>
<dbReference type="Pfam" id="PF19029">
    <property type="entry name" value="DUF883_C"/>
    <property type="match status" value="1"/>
</dbReference>
<dbReference type="InterPro" id="IPR043605">
    <property type="entry name" value="DUF883_C"/>
</dbReference>
<keyword evidence="7" id="KW-0472">Membrane</keyword>
<evidence type="ECO:0000256" key="7">
    <source>
        <dbReference type="ARBA" id="ARBA00023136"/>
    </source>
</evidence>
<evidence type="ECO:0000256" key="1">
    <source>
        <dbReference type="ARBA" id="ARBA00004377"/>
    </source>
</evidence>
<dbReference type="Proteomes" id="UP000321337">
    <property type="component" value="Unassembled WGS sequence"/>
</dbReference>
<dbReference type="AlphaFoldDB" id="A0A512L7H9"/>
<name>A0A512L7H9_9PROT</name>
<comment type="caution">
    <text evidence="10">The sequence shown here is derived from an EMBL/GenBank/DDBJ whole genome shotgun (WGS) entry which is preliminary data.</text>
</comment>
<gene>
    <name evidence="10" type="ORF">TPL01_15760</name>
</gene>
<dbReference type="InterPro" id="IPR043604">
    <property type="entry name" value="DUF883_N"/>
</dbReference>
<proteinExistence type="inferred from homology"/>
<sequence length="111" mass="11658">MNTNRVGTETDLTDITKDQLISDFKVVIADAEALLKVTANQGGEALAAARTKAEASLAIAKAKIAEAQDALMERTRAAARATDDYVHENPWRAVGVAAGVGLVVGLLVGRR</sequence>
<dbReference type="Pfam" id="PF05957">
    <property type="entry name" value="DUF883"/>
    <property type="match status" value="1"/>
</dbReference>
<dbReference type="PANTHER" id="PTHR35893:SF3">
    <property type="entry name" value="INNER MEMBRANE PROTEIN"/>
    <property type="match status" value="1"/>
</dbReference>
<evidence type="ECO:0000313" key="10">
    <source>
        <dbReference type="EMBL" id="GEP30438.1"/>
    </source>
</evidence>
<evidence type="ECO:0000259" key="9">
    <source>
        <dbReference type="Pfam" id="PF19029"/>
    </source>
</evidence>
<organism evidence="10 11">
    <name type="scientific">Sulfuriferula plumbiphila</name>
    <dbReference type="NCBI Taxonomy" id="171865"/>
    <lineage>
        <taxon>Bacteria</taxon>
        <taxon>Pseudomonadati</taxon>
        <taxon>Pseudomonadota</taxon>
        <taxon>Betaproteobacteria</taxon>
        <taxon>Nitrosomonadales</taxon>
        <taxon>Sulfuricellaceae</taxon>
        <taxon>Sulfuriferula</taxon>
    </lineage>
</organism>
<dbReference type="RefSeq" id="WP_232522225.1">
    <property type="nucleotide sequence ID" value="NZ_AP021884.1"/>
</dbReference>
<keyword evidence="6" id="KW-1133">Transmembrane helix</keyword>
<dbReference type="InterPro" id="IPR010279">
    <property type="entry name" value="YqjD/ElaB"/>
</dbReference>
<feature type="domain" description="DUF883" evidence="9">
    <location>
        <begin position="82"/>
        <end position="111"/>
    </location>
</feature>